<dbReference type="GO" id="GO:0008360">
    <property type="term" value="P:regulation of cell shape"/>
    <property type="evidence" value="ECO:0007669"/>
    <property type="project" value="UniProtKB-KW"/>
</dbReference>
<dbReference type="GO" id="GO:0071555">
    <property type="term" value="P:cell wall organization"/>
    <property type="evidence" value="ECO:0007669"/>
    <property type="project" value="UniProtKB-KW"/>
</dbReference>
<gene>
    <name evidence="7" type="primary">mraY</name>
    <name evidence="10" type="ORF">AUJ27_01545</name>
</gene>
<dbReference type="STRING" id="1805146.AUJ27_01545"/>
<evidence type="ECO:0000256" key="5">
    <source>
        <dbReference type="ARBA" id="ARBA00022989"/>
    </source>
</evidence>
<feature type="transmembrane region" description="Helical" evidence="7">
    <location>
        <begin position="102"/>
        <end position="123"/>
    </location>
</feature>
<protein>
    <recommendedName>
        <fullName evidence="7 8">Phospho-N-acetylmuramoyl-pentapeptide-transferase</fullName>
        <ecNumber evidence="7 8">2.7.8.13</ecNumber>
    </recommendedName>
    <alternativeName>
        <fullName evidence="7">UDP-MurNAc-pentapeptide phosphotransferase</fullName>
    </alternativeName>
</protein>
<comment type="cofactor">
    <cofactor evidence="7 9">
        <name>Mg(2+)</name>
        <dbReference type="ChEBI" id="CHEBI:18420"/>
    </cofactor>
</comment>
<dbReference type="PANTHER" id="PTHR22926:SF5">
    <property type="entry name" value="PHOSPHO-N-ACETYLMURAMOYL-PENTAPEPTIDE-TRANSFERASE HOMOLOG"/>
    <property type="match status" value="1"/>
</dbReference>
<feature type="transmembrane region" description="Helical" evidence="7">
    <location>
        <begin position="199"/>
        <end position="218"/>
    </location>
</feature>
<feature type="transmembrane region" description="Helical" evidence="7">
    <location>
        <begin position="135"/>
        <end position="154"/>
    </location>
</feature>
<comment type="subcellular location">
    <subcellularLocation>
        <location evidence="7">Cell membrane</location>
        <topology evidence="7">Multi-pass membrane protein</topology>
    </subcellularLocation>
    <subcellularLocation>
        <location evidence="1">Membrane</location>
        <topology evidence="1">Multi-pass membrane protein</topology>
    </subcellularLocation>
</comment>
<keyword evidence="7" id="KW-0573">Peptidoglycan synthesis</keyword>
<dbReference type="EMBL" id="MNUU01000028">
    <property type="protein sequence ID" value="OIO07945.1"/>
    <property type="molecule type" value="Genomic_DNA"/>
</dbReference>
<feature type="binding site" evidence="9">
    <location>
        <position position="192"/>
    </location>
    <ligand>
        <name>Mg(2+)</name>
        <dbReference type="ChEBI" id="CHEBI:18420"/>
    </ligand>
</feature>
<keyword evidence="5 7" id="KW-1133">Transmembrane helix</keyword>
<organism evidence="10 11">
    <name type="scientific">Candidatus Falkowbacteria bacterium CG1_02_37_44</name>
    <dbReference type="NCBI Taxonomy" id="1805146"/>
    <lineage>
        <taxon>Bacteria</taxon>
        <taxon>Candidatus Falkowiibacteriota</taxon>
    </lineage>
</organism>
<comment type="caution">
    <text evidence="10">The sequence shown here is derived from an EMBL/GenBank/DDBJ whole genome shotgun (WGS) entry which is preliminary data.</text>
</comment>
<feature type="transmembrane region" description="Helical" evidence="7">
    <location>
        <begin position="6"/>
        <end position="32"/>
    </location>
</feature>
<evidence type="ECO:0000256" key="7">
    <source>
        <dbReference type="HAMAP-Rule" id="MF_00038"/>
    </source>
</evidence>
<keyword evidence="6 7" id="KW-0472">Membrane</keyword>
<keyword evidence="3 7" id="KW-0808">Transferase</keyword>
<sequence length="349" mass="38995">MQDFYIIKIFFLTALAFIFTVSWTPILTHFLYKNQLGKQIRNDGSTPLFTKMHSHKAGTPTMGGLLVWVTVLIFSVLFYYLAKFLPFAFFKYLDFLSRSETLLPLGCLVASAIVGLVDDFLDVRKIGYKNRGIKFSHKFIIYAVIALFGAFWFYFKLGWDIVHIPFLGDFFLGWYYILFFVAVVVGTAFAVNQTDGLDGLAGGTLLVAFGAYGVIAFSVGKYDLASFCGVLGGALLAFLWFNINPARFFMGDTGSISLGVTLALVALYTNTVFIMPFLGIIFVIEAFSTIIQILSKKLRSGKKVFLSAPIHHHFEALGWPEHKIVMRFWVIAGVSASIGLVIFLLDKTL</sequence>
<dbReference type="Pfam" id="PF10555">
    <property type="entry name" value="MraY_sig1"/>
    <property type="match status" value="1"/>
</dbReference>
<dbReference type="UniPathway" id="UPA00219"/>
<dbReference type="GO" id="GO:0051301">
    <property type="term" value="P:cell division"/>
    <property type="evidence" value="ECO:0007669"/>
    <property type="project" value="UniProtKB-KW"/>
</dbReference>
<evidence type="ECO:0000313" key="11">
    <source>
        <dbReference type="Proteomes" id="UP000183192"/>
    </source>
</evidence>
<keyword evidence="7" id="KW-0133">Cell shape</keyword>
<feature type="transmembrane region" description="Helical" evidence="7">
    <location>
        <begin position="274"/>
        <end position="294"/>
    </location>
</feature>
<dbReference type="InterPro" id="IPR000715">
    <property type="entry name" value="Glycosyl_transferase_4"/>
</dbReference>
<feature type="transmembrane region" description="Helical" evidence="7">
    <location>
        <begin position="174"/>
        <end position="192"/>
    </location>
</feature>
<dbReference type="PANTHER" id="PTHR22926">
    <property type="entry name" value="PHOSPHO-N-ACETYLMURAMOYL-PENTAPEPTIDE-TRANSFERASE"/>
    <property type="match status" value="1"/>
</dbReference>
<keyword evidence="7" id="KW-0131">Cell cycle</keyword>
<dbReference type="GO" id="GO:0009252">
    <property type="term" value="P:peptidoglycan biosynthetic process"/>
    <property type="evidence" value="ECO:0007669"/>
    <property type="project" value="UniProtKB-UniRule"/>
</dbReference>
<dbReference type="AlphaFoldDB" id="A0A1J4T996"/>
<evidence type="ECO:0000256" key="9">
    <source>
        <dbReference type="PIRSR" id="PIRSR600715-1"/>
    </source>
</evidence>
<evidence type="ECO:0000256" key="1">
    <source>
        <dbReference type="ARBA" id="ARBA00004141"/>
    </source>
</evidence>
<dbReference type="Proteomes" id="UP000183192">
    <property type="component" value="Unassembled WGS sequence"/>
</dbReference>
<evidence type="ECO:0000256" key="6">
    <source>
        <dbReference type="ARBA" id="ARBA00023136"/>
    </source>
</evidence>
<feature type="transmembrane region" description="Helical" evidence="7">
    <location>
        <begin position="61"/>
        <end position="82"/>
    </location>
</feature>
<comment type="catalytic activity">
    <reaction evidence="7">
        <text>UDP-N-acetyl-alpha-D-muramoyl-L-alanyl-gamma-D-glutamyl-meso-2,6-diaminopimeloyl-D-alanyl-D-alanine + di-trans,octa-cis-undecaprenyl phosphate = di-trans,octa-cis-undecaprenyl diphospho-N-acetyl-alpha-D-muramoyl-L-alanyl-D-glutamyl-meso-2,6-diaminopimeloyl-D-alanyl-D-alanine + UMP</text>
        <dbReference type="Rhea" id="RHEA:28386"/>
        <dbReference type="ChEBI" id="CHEBI:57865"/>
        <dbReference type="ChEBI" id="CHEBI:60392"/>
        <dbReference type="ChEBI" id="CHEBI:61386"/>
        <dbReference type="ChEBI" id="CHEBI:61387"/>
        <dbReference type="EC" id="2.7.8.13"/>
    </reaction>
</comment>
<evidence type="ECO:0000256" key="2">
    <source>
        <dbReference type="ARBA" id="ARBA00005583"/>
    </source>
</evidence>
<keyword evidence="7" id="KW-0132">Cell division</keyword>
<feature type="transmembrane region" description="Helical" evidence="7">
    <location>
        <begin position="248"/>
        <end position="268"/>
    </location>
</feature>
<dbReference type="HAMAP" id="MF_00038">
    <property type="entry name" value="MraY"/>
    <property type="match status" value="1"/>
</dbReference>
<keyword evidence="4 7" id="KW-0812">Transmembrane</keyword>
<keyword evidence="7 9" id="KW-0460">Magnesium</keyword>
<dbReference type="GO" id="GO:0051992">
    <property type="term" value="F:UDP-N-acetylmuramoyl-L-alanyl-D-glutamyl-meso-2,6-diaminopimelyl-D-alanyl-D-alanine:undecaprenyl-phosphate transferase activity"/>
    <property type="evidence" value="ECO:0007669"/>
    <property type="project" value="RHEA"/>
</dbReference>
<keyword evidence="7" id="KW-0961">Cell wall biogenesis/degradation</keyword>
<dbReference type="GO" id="GO:0008963">
    <property type="term" value="F:phospho-N-acetylmuramoyl-pentapeptide-transferase activity"/>
    <property type="evidence" value="ECO:0007669"/>
    <property type="project" value="UniProtKB-UniRule"/>
</dbReference>
<dbReference type="NCBIfam" id="TIGR00445">
    <property type="entry name" value="mraY"/>
    <property type="match status" value="1"/>
</dbReference>
<accession>A0A1J4T996</accession>
<name>A0A1J4T996_9BACT</name>
<dbReference type="InterPro" id="IPR003524">
    <property type="entry name" value="PNAcMuramoyl-5peptid_Trfase"/>
</dbReference>
<dbReference type="GO" id="GO:0005886">
    <property type="term" value="C:plasma membrane"/>
    <property type="evidence" value="ECO:0007669"/>
    <property type="project" value="UniProtKB-SubCell"/>
</dbReference>
<reference evidence="10 11" key="1">
    <citation type="journal article" date="2016" name="Environ. Microbiol.">
        <title>Genomic resolution of a cold subsurface aquifer community provides metabolic insights for novel microbes adapted to high CO concentrations.</title>
        <authorList>
            <person name="Probst A.J."/>
            <person name="Castelle C.J."/>
            <person name="Singh A."/>
            <person name="Brown C.T."/>
            <person name="Anantharaman K."/>
            <person name="Sharon I."/>
            <person name="Hug L.A."/>
            <person name="Burstein D."/>
            <person name="Emerson J.B."/>
            <person name="Thomas B.C."/>
            <person name="Banfield J.F."/>
        </authorList>
    </citation>
    <scope>NUCLEOTIDE SEQUENCE [LARGE SCALE GENOMIC DNA]</scope>
    <source>
        <strain evidence="10">CG1_02_37_44</strain>
    </source>
</reference>
<dbReference type="Pfam" id="PF00953">
    <property type="entry name" value="Glycos_transf_4"/>
    <property type="match status" value="1"/>
</dbReference>
<feature type="transmembrane region" description="Helical" evidence="7">
    <location>
        <begin position="224"/>
        <end position="241"/>
    </location>
</feature>
<comment type="pathway">
    <text evidence="7">Cell wall biogenesis; peptidoglycan biosynthesis.</text>
</comment>
<dbReference type="InterPro" id="IPR018480">
    <property type="entry name" value="PNAcMuramoyl-5peptid_Trfase_CS"/>
</dbReference>
<feature type="transmembrane region" description="Helical" evidence="7">
    <location>
        <begin position="324"/>
        <end position="345"/>
    </location>
</feature>
<keyword evidence="7 9" id="KW-0479">Metal-binding</keyword>
<dbReference type="EC" id="2.7.8.13" evidence="7 8"/>
<evidence type="ECO:0000256" key="4">
    <source>
        <dbReference type="ARBA" id="ARBA00022692"/>
    </source>
</evidence>
<comment type="similarity">
    <text evidence="2 7">Belongs to the glycosyltransferase 4 family. MraY subfamily.</text>
</comment>
<comment type="function">
    <text evidence="7">Catalyzes the initial step of the lipid cycle reactions in the biosynthesis of the cell wall peptidoglycan: transfers peptidoglycan precursor phospho-MurNAc-pentapeptide from UDP-MurNAc-pentapeptide onto the lipid carrier undecaprenyl phosphate, yielding undecaprenyl-pyrophosphoryl-MurNAc-pentapeptide, known as lipid I.</text>
</comment>
<dbReference type="CDD" id="cd06852">
    <property type="entry name" value="GT_MraY"/>
    <property type="match status" value="1"/>
</dbReference>
<evidence type="ECO:0000256" key="8">
    <source>
        <dbReference type="NCBIfam" id="TIGR00445"/>
    </source>
</evidence>
<evidence type="ECO:0000256" key="3">
    <source>
        <dbReference type="ARBA" id="ARBA00022679"/>
    </source>
</evidence>
<proteinExistence type="inferred from homology"/>
<evidence type="ECO:0000313" key="10">
    <source>
        <dbReference type="EMBL" id="OIO07945.1"/>
    </source>
</evidence>
<keyword evidence="7" id="KW-1003">Cell membrane</keyword>
<feature type="binding site" evidence="9">
    <location>
        <position position="252"/>
    </location>
    <ligand>
        <name>Mg(2+)</name>
        <dbReference type="ChEBI" id="CHEBI:18420"/>
    </ligand>
</feature>
<dbReference type="GO" id="GO:0046872">
    <property type="term" value="F:metal ion binding"/>
    <property type="evidence" value="ECO:0007669"/>
    <property type="project" value="UniProtKB-KW"/>
</dbReference>